<dbReference type="InterPro" id="IPR052744">
    <property type="entry name" value="GPAT/DAPAT"/>
</dbReference>
<feature type="transmembrane region" description="Helical" evidence="1">
    <location>
        <begin position="341"/>
        <end position="363"/>
    </location>
</feature>
<gene>
    <name evidence="3" type="ORF">SCHPADRAFT_843224</name>
</gene>
<name>A0A0H2SQV1_9AGAM</name>
<reference evidence="3 4" key="1">
    <citation type="submission" date="2015-04" db="EMBL/GenBank/DDBJ databases">
        <title>Complete genome sequence of Schizopora paradoxa KUC8140, a cosmopolitan wood degrader in East Asia.</title>
        <authorList>
            <consortium name="DOE Joint Genome Institute"/>
            <person name="Min B."/>
            <person name="Park H."/>
            <person name="Jang Y."/>
            <person name="Kim J.-J."/>
            <person name="Kim K.H."/>
            <person name="Pangilinan J."/>
            <person name="Lipzen A."/>
            <person name="Riley R."/>
            <person name="Grigoriev I.V."/>
            <person name="Spatafora J.W."/>
            <person name="Choi I.-G."/>
        </authorList>
    </citation>
    <scope>NUCLEOTIDE SEQUENCE [LARGE SCALE GENOMIC DNA]</scope>
    <source>
        <strain evidence="3 4">KUC8140</strain>
    </source>
</reference>
<keyword evidence="1" id="KW-1133">Transmembrane helix</keyword>
<dbReference type="PANTHER" id="PTHR31605:SF0">
    <property type="entry name" value="GLYCEROL-3-PHOSPHATE O-ACYLTRANSFERASE 1"/>
    <property type="match status" value="1"/>
</dbReference>
<keyword evidence="1" id="KW-0812">Transmembrane</keyword>
<sequence>MITRTPPWTYVVIRLLFQFVLKVFYGTIVVENADLIPKDGRPCIVCANHSNSLTDAVLLVGSVPYKNRSFLRLTAKDTQFGKKTFTSWLIESAGTVPVKRRKEYPGVKQLDNVDAMEMLKKVLEDGHAVCLFPEGGSRYHPTIAPLKTGAARLISDVLTRNKDKPDFEISLLTCSITYMHREHFRSDVLITFHAPMTFTPKTNPELIEPVDFSHIRSVTSQMQVQIGLGTIDSPSWDVVRSAKTATKIYVPLGTNMSLGDYVRVCRTFVEVFKWAESQANGVKGIMSGSEDEDEMTKKQRYEQVNELRSNLKKYQDTLSLIGIKDDRVRVPLSRPRIMYRILVRFSWMSFLTMIALPGLILWAPVFATTKFAVKRFTKGGPVWDTYDEIAQTKLVYGLASGFVVWIICVVATFPVAPLSVVATPAIMWMSLRWYEDAVSASRALMGLVRLLRTDPKTMKEMRERRAYLHDRLMTLAKYLRLPEDPEKFFLESGGKEKGRVRSAWESKVKYFSVRRRRKRDWDETLRLYDLVDYPEDPDIQ</sequence>
<dbReference type="OrthoDB" id="5567124at2759"/>
<dbReference type="InterPro" id="IPR002123">
    <property type="entry name" value="Plipid/glycerol_acylTrfase"/>
</dbReference>
<evidence type="ECO:0000313" key="3">
    <source>
        <dbReference type="EMBL" id="KLO19426.1"/>
    </source>
</evidence>
<dbReference type="SMART" id="SM00563">
    <property type="entry name" value="PlsC"/>
    <property type="match status" value="1"/>
</dbReference>
<feature type="domain" description="Phospholipid/glycerol acyltransferase" evidence="2">
    <location>
        <begin position="43"/>
        <end position="179"/>
    </location>
</feature>
<dbReference type="Proteomes" id="UP000053477">
    <property type="component" value="Unassembled WGS sequence"/>
</dbReference>
<proteinExistence type="predicted"/>
<keyword evidence="1" id="KW-0472">Membrane</keyword>
<evidence type="ECO:0000259" key="2">
    <source>
        <dbReference type="SMART" id="SM00563"/>
    </source>
</evidence>
<organism evidence="3 4">
    <name type="scientific">Schizopora paradoxa</name>
    <dbReference type="NCBI Taxonomy" id="27342"/>
    <lineage>
        <taxon>Eukaryota</taxon>
        <taxon>Fungi</taxon>
        <taxon>Dikarya</taxon>
        <taxon>Basidiomycota</taxon>
        <taxon>Agaricomycotina</taxon>
        <taxon>Agaricomycetes</taxon>
        <taxon>Hymenochaetales</taxon>
        <taxon>Schizoporaceae</taxon>
        <taxon>Schizopora</taxon>
    </lineage>
</organism>
<evidence type="ECO:0000256" key="1">
    <source>
        <dbReference type="SAM" id="Phobius"/>
    </source>
</evidence>
<dbReference type="EMBL" id="KQ085886">
    <property type="protein sequence ID" value="KLO19426.1"/>
    <property type="molecule type" value="Genomic_DNA"/>
</dbReference>
<dbReference type="AlphaFoldDB" id="A0A0H2SQV1"/>
<dbReference type="GO" id="GO:0004366">
    <property type="term" value="F:glycerol-3-phosphate O-acyltransferase activity"/>
    <property type="evidence" value="ECO:0007669"/>
    <property type="project" value="TreeGrafter"/>
</dbReference>
<protein>
    <recommendedName>
        <fullName evidence="2">Phospholipid/glycerol acyltransferase domain-containing protein</fullName>
    </recommendedName>
</protein>
<dbReference type="SUPFAM" id="SSF69593">
    <property type="entry name" value="Glycerol-3-phosphate (1)-acyltransferase"/>
    <property type="match status" value="1"/>
</dbReference>
<dbReference type="PANTHER" id="PTHR31605">
    <property type="entry name" value="GLYCEROL-3-PHOSPHATE O-ACYLTRANSFERASE 1"/>
    <property type="match status" value="1"/>
</dbReference>
<dbReference type="GO" id="GO:0008654">
    <property type="term" value="P:phospholipid biosynthetic process"/>
    <property type="evidence" value="ECO:0007669"/>
    <property type="project" value="TreeGrafter"/>
</dbReference>
<feature type="transmembrane region" description="Helical" evidence="1">
    <location>
        <begin position="402"/>
        <end position="422"/>
    </location>
</feature>
<dbReference type="CDD" id="cd07992">
    <property type="entry name" value="LPLAT_AAK14816-like"/>
    <property type="match status" value="1"/>
</dbReference>
<evidence type="ECO:0000313" key="4">
    <source>
        <dbReference type="Proteomes" id="UP000053477"/>
    </source>
</evidence>
<dbReference type="Pfam" id="PF01553">
    <property type="entry name" value="Acyltransferase"/>
    <property type="match status" value="1"/>
</dbReference>
<keyword evidence="4" id="KW-1185">Reference proteome</keyword>
<dbReference type="InParanoid" id="A0A0H2SQV1"/>
<dbReference type="GO" id="GO:0016287">
    <property type="term" value="F:glycerone-phosphate O-acyltransferase activity"/>
    <property type="evidence" value="ECO:0007669"/>
    <property type="project" value="TreeGrafter"/>
</dbReference>
<accession>A0A0H2SQV1</accession>